<evidence type="ECO:0000313" key="3">
    <source>
        <dbReference type="EMBL" id="CAI0438855.1"/>
    </source>
</evidence>
<dbReference type="SUPFAM" id="SSF49870">
    <property type="entry name" value="Osmotin, thaumatin-like protein"/>
    <property type="match status" value="1"/>
</dbReference>
<evidence type="ECO:0000256" key="1">
    <source>
        <dbReference type="ARBA" id="ARBA00010607"/>
    </source>
</evidence>
<feature type="disulfide bond" evidence="2">
    <location>
        <begin position="13"/>
        <end position="87"/>
    </location>
</feature>
<accession>A0AAV0LZ68</accession>
<dbReference type="InterPro" id="IPR037176">
    <property type="entry name" value="Osmotin/thaumatin-like_sf"/>
</dbReference>
<protein>
    <recommendedName>
        <fullName evidence="5">Thaumatin-like protein</fullName>
    </recommendedName>
</protein>
<dbReference type="PANTHER" id="PTHR31048">
    <property type="entry name" value="OS03G0233200 PROTEIN"/>
    <property type="match status" value="1"/>
</dbReference>
<evidence type="ECO:0008006" key="5">
    <source>
        <dbReference type="Google" id="ProtNLM"/>
    </source>
</evidence>
<dbReference type="EMBL" id="CAMGYJ010000006">
    <property type="protein sequence ID" value="CAI0438855.1"/>
    <property type="molecule type" value="Genomic_DNA"/>
</dbReference>
<organism evidence="3 4">
    <name type="scientific">Linum tenue</name>
    <dbReference type="NCBI Taxonomy" id="586396"/>
    <lineage>
        <taxon>Eukaryota</taxon>
        <taxon>Viridiplantae</taxon>
        <taxon>Streptophyta</taxon>
        <taxon>Embryophyta</taxon>
        <taxon>Tracheophyta</taxon>
        <taxon>Spermatophyta</taxon>
        <taxon>Magnoliopsida</taxon>
        <taxon>eudicotyledons</taxon>
        <taxon>Gunneridae</taxon>
        <taxon>Pentapetalae</taxon>
        <taxon>rosids</taxon>
        <taxon>fabids</taxon>
        <taxon>Malpighiales</taxon>
        <taxon>Linaceae</taxon>
        <taxon>Linum</taxon>
    </lineage>
</organism>
<name>A0AAV0LZ68_9ROSI</name>
<comment type="caution">
    <text evidence="3">The sequence shown here is derived from an EMBL/GenBank/DDBJ whole genome shotgun (WGS) entry which is preliminary data.</text>
</comment>
<sequence>MLAFPQKVTRGGCGATGCLIDLNGACPKELKVVARGKGKVGGVACMSACEAFGDPRFCCAVYSLFFKYACTRSYSYAYDDKTSTYTCANTDYTIVFCPRPYTR</sequence>
<keyword evidence="2" id="KW-1015">Disulfide bond</keyword>
<gene>
    <name evidence="3" type="ORF">LITE_LOCUS25940</name>
</gene>
<dbReference type="Proteomes" id="UP001154282">
    <property type="component" value="Unassembled WGS sequence"/>
</dbReference>
<keyword evidence="4" id="KW-1185">Reference proteome</keyword>
<dbReference type="SMART" id="SM00205">
    <property type="entry name" value="THN"/>
    <property type="match status" value="1"/>
</dbReference>
<reference evidence="3" key="1">
    <citation type="submission" date="2022-08" db="EMBL/GenBank/DDBJ databases">
        <authorList>
            <person name="Gutierrez-Valencia J."/>
        </authorList>
    </citation>
    <scope>NUCLEOTIDE SEQUENCE</scope>
</reference>
<dbReference type="InterPro" id="IPR001938">
    <property type="entry name" value="Thaumatin"/>
</dbReference>
<feature type="disulfide bond" evidence="2">
    <location>
        <begin position="49"/>
        <end position="58"/>
    </location>
</feature>
<evidence type="ECO:0000256" key="2">
    <source>
        <dbReference type="PIRSR" id="PIRSR002703-1"/>
    </source>
</evidence>
<feature type="disulfide bond" evidence="2">
    <location>
        <begin position="18"/>
        <end position="70"/>
    </location>
</feature>
<dbReference type="PROSITE" id="PS51367">
    <property type="entry name" value="THAUMATIN_2"/>
    <property type="match status" value="1"/>
</dbReference>
<evidence type="ECO:0000313" key="4">
    <source>
        <dbReference type="Proteomes" id="UP001154282"/>
    </source>
</evidence>
<dbReference type="Pfam" id="PF00314">
    <property type="entry name" value="Thaumatin"/>
    <property type="match status" value="1"/>
</dbReference>
<dbReference type="PIRSF" id="PIRSF002703">
    <property type="entry name" value="Thaumatin"/>
    <property type="match status" value="1"/>
</dbReference>
<feature type="disulfide bond" evidence="2">
    <location>
        <begin position="26"/>
        <end position="45"/>
    </location>
</feature>
<comment type="similarity">
    <text evidence="1">Belongs to the thaumatin family.</text>
</comment>
<dbReference type="AlphaFoldDB" id="A0AAV0LZ68"/>
<dbReference type="Gene3D" id="2.60.110.10">
    <property type="entry name" value="Thaumatin"/>
    <property type="match status" value="1"/>
</dbReference>
<proteinExistence type="inferred from homology"/>